<comment type="caution">
    <text evidence="3">The sequence shown here is derived from an EMBL/GenBank/DDBJ whole genome shotgun (WGS) entry which is preliminary data.</text>
</comment>
<keyword evidence="2" id="KW-0564">Palmitate</keyword>
<organism evidence="3 5">
    <name type="scientific">Rotaria socialis</name>
    <dbReference type="NCBI Taxonomy" id="392032"/>
    <lineage>
        <taxon>Eukaryota</taxon>
        <taxon>Metazoa</taxon>
        <taxon>Spiralia</taxon>
        <taxon>Gnathifera</taxon>
        <taxon>Rotifera</taxon>
        <taxon>Eurotatoria</taxon>
        <taxon>Bdelloidea</taxon>
        <taxon>Philodinida</taxon>
        <taxon>Philodinidae</taxon>
        <taxon>Rotaria</taxon>
    </lineage>
</organism>
<dbReference type="Proteomes" id="UP000663873">
    <property type="component" value="Unassembled WGS sequence"/>
</dbReference>
<dbReference type="EMBL" id="CAJOBO010000072">
    <property type="protein sequence ID" value="CAF4119502.1"/>
    <property type="molecule type" value="Genomic_DNA"/>
</dbReference>
<evidence type="ECO:0000256" key="2">
    <source>
        <dbReference type="RuleBase" id="RU363116"/>
    </source>
</evidence>
<proteinExistence type="inferred from homology"/>
<dbReference type="Proteomes" id="UP000663851">
    <property type="component" value="Unassembled WGS sequence"/>
</dbReference>
<evidence type="ECO:0000313" key="3">
    <source>
        <dbReference type="EMBL" id="CAF4113083.1"/>
    </source>
</evidence>
<dbReference type="EMBL" id="CAJOBP010000060">
    <property type="protein sequence ID" value="CAF4113083.1"/>
    <property type="molecule type" value="Genomic_DNA"/>
</dbReference>
<keyword evidence="5" id="KW-1185">Reference proteome</keyword>
<comment type="cofactor">
    <cofactor evidence="2">
        <name>Ca(2+)</name>
        <dbReference type="ChEBI" id="CHEBI:29108"/>
    </cofactor>
</comment>
<dbReference type="PANTHER" id="PTHR23248">
    <property type="entry name" value="PHOSPHOLIPID SCRAMBLASE-RELATED"/>
    <property type="match status" value="1"/>
</dbReference>
<name>A0A819VPB3_9BILA</name>
<comment type="function">
    <text evidence="2">May mediate accelerated ATP-independent bidirectional transbilayer migration of phospholipids upon binding calcium ions that results in a loss of phospholipid asymmetry in the plasma membrane.</text>
</comment>
<comment type="similarity">
    <text evidence="1 2">Belongs to the phospholipid scramblase family.</text>
</comment>
<dbReference type="GO" id="GO:0005886">
    <property type="term" value="C:plasma membrane"/>
    <property type="evidence" value="ECO:0007669"/>
    <property type="project" value="TreeGrafter"/>
</dbReference>
<gene>
    <name evidence="4" type="ORF">HFQ381_LOCUS2238</name>
    <name evidence="3" type="ORF">UJA718_LOCUS1050</name>
</gene>
<protein>
    <recommendedName>
        <fullName evidence="2">Phospholipid scramblase</fullName>
    </recommendedName>
</protein>
<sequence>MNRVGLMAQVDDMLGNYVMNPRVENKRTDKPTESDTCQRMCYPTTRAFQVRVVDNTNQEIICIKHEFKCCAGNRWFACTTGYSHEIIVESPSGTVIGSVSRQCICSFSRVHYALKDATDNVVLKIVGSGCLCDWPYACCCENKFIVSNN</sequence>
<reference evidence="3" key="1">
    <citation type="submission" date="2021-02" db="EMBL/GenBank/DDBJ databases">
        <authorList>
            <person name="Nowell W R."/>
        </authorList>
    </citation>
    <scope>NUCLEOTIDE SEQUENCE</scope>
</reference>
<evidence type="ECO:0000256" key="1">
    <source>
        <dbReference type="ARBA" id="ARBA00005350"/>
    </source>
</evidence>
<dbReference type="PANTHER" id="PTHR23248:SF63">
    <property type="entry name" value="PHOSPHOLIPID SCRAMBLASE"/>
    <property type="match status" value="1"/>
</dbReference>
<accession>A0A819VPB3</accession>
<evidence type="ECO:0000313" key="4">
    <source>
        <dbReference type="EMBL" id="CAF4119502.1"/>
    </source>
</evidence>
<dbReference type="InterPro" id="IPR005552">
    <property type="entry name" value="Scramblase"/>
</dbReference>
<evidence type="ECO:0000313" key="5">
    <source>
        <dbReference type="Proteomes" id="UP000663873"/>
    </source>
</evidence>
<dbReference type="GO" id="GO:0017128">
    <property type="term" value="F:phospholipid scramblase activity"/>
    <property type="evidence" value="ECO:0007669"/>
    <property type="project" value="InterPro"/>
</dbReference>
<keyword evidence="2" id="KW-0106">Calcium</keyword>
<keyword evidence="2" id="KW-0449">Lipoprotein</keyword>
<dbReference type="Pfam" id="PF03803">
    <property type="entry name" value="Scramblase"/>
    <property type="match status" value="1"/>
</dbReference>
<dbReference type="AlphaFoldDB" id="A0A819VPB3"/>